<proteinExistence type="predicted"/>
<organism evidence="2 3">
    <name type="scientific">Halomicrobium mukohataei</name>
    <dbReference type="NCBI Taxonomy" id="57705"/>
    <lineage>
        <taxon>Archaea</taxon>
        <taxon>Methanobacteriati</taxon>
        <taxon>Methanobacteriota</taxon>
        <taxon>Stenosarchaea group</taxon>
        <taxon>Halobacteria</taxon>
        <taxon>Halobacteriales</taxon>
        <taxon>Haloarculaceae</taxon>
        <taxon>Halomicrobium</taxon>
    </lineage>
</organism>
<dbReference type="RefSeq" id="WP_170093052.1">
    <property type="nucleotide sequence ID" value="NZ_WOYG01000001.1"/>
</dbReference>
<dbReference type="Proteomes" id="UP000608662">
    <property type="component" value="Unassembled WGS sequence"/>
</dbReference>
<feature type="transmembrane region" description="Helical" evidence="1">
    <location>
        <begin position="35"/>
        <end position="57"/>
    </location>
</feature>
<keyword evidence="1" id="KW-0812">Transmembrane</keyword>
<evidence type="ECO:0000313" key="3">
    <source>
        <dbReference type="Proteomes" id="UP000608662"/>
    </source>
</evidence>
<keyword evidence="1" id="KW-0472">Membrane</keyword>
<name>A0A847TSX5_9EURY</name>
<reference evidence="2" key="1">
    <citation type="submission" date="2019-12" db="EMBL/GenBank/DDBJ databases">
        <title>Whole-genome sequence of Halomicrobium mukohataei pws1.</title>
        <authorList>
            <person name="Verma D.K."/>
            <person name="Gopal K."/>
            <person name="Prasad E.S."/>
        </authorList>
    </citation>
    <scope>NUCLEOTIDE SEQUENCE</scope>
    <source>
        <strain evidence="2">Pws1</strain>
    </source>
</reference>
<dbReference type="AlphaFoldDB" id="A0A847TSX5"/>
<comment type="caution">
    <text evidence="2">The sequence shown here is derived from an EMBL/GenBank/DDBJ whole genome shotgun (WGS) entry which is preliminary data.</text>
</comment>
<dbReference type="EMBL" id="WOYG01000001">
    <property type="protein sequence ID" value="NLV09142.1"/>
    <property type="molecule type" value="Genomic_DNA"/>
</dbReference>
<feature type="transmembrane region" description="Helical" evidence="1">
    <location>
        <begin position="6"/>
        <end position="23"/>
    </location>
</feature>
<gene>
    <name evidence="2" type="ORF">GOC74_04265</name>
</gene>
<accession>A0A847TSX5</accession>
<evidence type="ECO:0000256" key="1">
    <source>
        <dbReference type="SAM" id="Phobius"/>
    </source>
</evidence>
<evidence type="ECO:0000313" key="2">
    <source>
        <dbReference type="EMBL" id="NLV09142.1"/>
    </source>
</evidence>
<keyword evidence="1" id="KW-1133">Transmembrane helix</keyword>
<protein>
    <submittedName>
        <fullName evidence="2">Uncharacterized protein</fullName>
    </submittedName>
</protein>
<sequence>MADIVNLKTGLIAAIISVVGLVANPTRNQLSGSKLYLWIVATIAFSIVLAGGIQYFWTQTRR</sequence>